<gene>
    <name evidence="2" type="ORF">WMO37_03460</name>
</gene>
<feature type="transmembrane region" description="Helical" evidence="1">
    <location>
        <begin position="21"/>
        <end position="42"/>
    </location>
</feature>
<dbReference type="Proteomes" id="UP001546774">
    <property type="component" value="Unassembled WGS sequence"/>
</dbReference>
<evidence type="ECO:0000313" key="2">
    <source>
        <dbReference type="EMBL" id="MEQ2554073.1"/>
    </source>
</evidence>
<keyword evidence="1" id="KW-1133">Transmembrane helix</keyword>
<dbReference type="EMBL" id="JBBMFS010000002">
    <property type="protein sequence ID" value="MEQ2554073.1"/>
    <property type="molecule type" value="Genomic_DNA"/>
</dbReference>
<protein>
    <recommendedName>
        <fullName evidence="4">DUF3592 domain-containing protein</fullName>
    </recommendedName>
</protein>
<proteinExistence type="predicted"/>
<evidence type="ECO:0000256" key="1">
    <source>
        <dbReference type="SAM" id="Phobius"/>
    </source>
</evidence>
<accession>A0ABV1H309</accession>
<feature type="transmembrane region" description="Helical" evidence="1">
    <location>
        <begin position="114"/>
        <end position="135"/>
    </location>
</feature>
<organism evidence="2 3">
    <name type="scientific">Lachnospira intestinalis</name>
    <dbReference type="NCBI Taxonomy" id="3133158"/>
    <lineage>
        <taxon>Bacteria</taxon>
        <taxon>Bacillati</taxon>
        <taxon>Bacillota</taxon>
        <taxon>Clostridia</taxon>
        <taxon>Lachnospirales</taxon>
        <taxon>Lachnospiraceae</taxon>
        <taxon>Lachnospira</taxon>
    </lineage>
</organism>
<keyword evidence="3" id="KW-1185">Reference proteome</keyword>
<reference evidence="2" key="1">
    <citation type="submission" date="2024-03" db="EMBL/GenBank/DDBJ databases">
        <title>Human intestinal bacterial collection.</title>
        <authorList>
            <person name="Pauvert C."/>
            <person name="Hitch T.C.A."/>
            <person name="Clavel T."/>
        </authorList>
    </citation>
    <scope>NUCLEOTIDE SEQUENCE [LARGE SCALE GENOMIC DNA]</scope>
    <source>
        <strain evidence="2">CLA-AA-H89B</strain>
    </source>
</reference>
<evidence type="ECO:0000313" key="3">
    <source>
        <dbReference type="Proteomes" id="UP001546774"/>
    </source>
</evidence>
<evidence type="ECO:0008006" key="4">
    <source>
        <dbReference type="Google" id="ProtNLM"/>
    </source>
</evidence>
<keyword evidence="1" id="KW-0812">Transmembrane</keyword>
<name>A0ABV1H309_9FIRM</name>
<sequence length="155" mass="18071">MSDYESWLVKREEKAERKNAVFWLIFSIIIIGIAMWCFVDTIREYQFSEKLLREGTCITAEYYEGHNAYQYFEAGKSRFAVCKKSIIYKDQGDTVKMYYTGDDFSQAVPLLADWVWITGFGIEIAVMGAGLIGVIRQGKRIHRNNLRKQSNRVKK</sequence>
<keyword evidence="1" id="KW-0472">Membrane</keyword>
<comment type="caution">
    <text evidence="2">The sequence shown here is derived from an EMBL/GenBank/DDBJ whole genome shotgun (WGS) entry which is preliminary data.</text>
</comment>